<dbReference type="FunFam" id="1.10.10.440:FF:000021">
    <property type="entry name" value="pre-mRNA-processing protein 40C isoform X1"/>
    <property type="match status" value="1"/>
</dbReference>
<feature type="compositionally biased region" description="Low complexity" evidence="2">
    <location>
        <begin position="324"/>
        <end position="338"/>
    </location>
</feature>
<feature type="domain" description="WW" evidence="3">
    <location>
        <begin position="486"/>
        <end position="513"/>
    </location>
</feature>
<keyword evidence="6" id="KW-1185">Reference proteome</keyword>
<evidence type="ECO:0000259" key="3">
    <source>
        <dbReference type="PROSITE" id="PS50020"/>
    </source>
</evidence>
<dbReference type="GO" id="GO:0005634">
    <property type="term" value="C:nucleus"/>
    <property type="evidence" value="ECO:0007669"/>
    <property type="project" value="TreeGrafter"/>
</dbReference>
<dbReference type="InterPro" id="IPR001202">
    <property type="entry name" value="WW_dom"/>
</dbReference>
<dbReference type="InterPro" id="IPR036020">
    <property type="entry name" value="WW_dom_sf"/>
</dbReference>
<dbReference type="Pfam" id="PF01846">
    <property type="entry name" value="FF"/>
    <property type="match status" value="4"/>
</dbReference>
<keyword evidence="1" id="KW-0677">Repeat</keyword>
<accession>A0A1R3L6L1</accession>
<dbReference type="SUPFAM" id="SSF81698">
    <property type="entry name" value="FF domain"/>
    <property type="match status" value="5"/>
</dbReference>
<feature type="region of interest" description="Disordered" evidence="2">
    <location>
        <begin position="662"/>
        <end position="703"/>
    </location>
</feature>
<dbReference type="GO" id="GO:0070063">
    <property type="term" value="F:RNA polymerase binding"/>
    <property type="evidence" value="ECO:0007669"/>
    <property type="project" value="EnsemblPlants"/>
</dbReference>
<proteinExistence type="predicted"/>
<dbReference type="SUPFAM" id="SSF51045">
    <property type="entry name" value="WW domain"/>
    <property type="match status" value="2"/>
</dbReference>
<dbReference type="InterPro" id="IPR045148">
    <property type="entry name" value="TCRG1-like"/>
</dbReference>
<evidence type="ECO:0000256" key="2">
    <source>
        <dbReference type="SAM" id="MobiDB-lite"/>
    </source>
</evidence>
<protein>
    <recommendedName>
        <fullName evidence="7">Pre-mRNA-processing protein 40C</fullName>
    </recommendedName>
</protein>
<evidence type="ECO:0000259" key="4">
    <source>
        <dbReference type="PROSITE" id="PS51676"/>
    </source>
</evidence>
<dbReference type="SMART" id="SM00441">
    <property type="entry name" value="FF"/>
    <property type="match status" value="4"/>
</dbReference>
<dbReference type="FunFam" id="1.10.10.440:FF:000020">
    <property type="entry name" value="Pre-mRNA-processing protein 40C"/>
    <property type="match status" value="1"/>
</dbReference>
<feature type="compositionally biased region" description="Basic residues" evidence="2">
    <location>
        <begin position="1096"/>
        <end position="1105"/>
    </location>
</feature>
<feature type="compositionally biased region" description="Polar residues" evidence="2">
    <location>
        <begin position="1"/>
        <end position="23"/>
    </location>
</feature>
<feature type="domain" description="FF" evidence="4">
    <location>
        <begin position="839"/>
        <end position="893"/>
    </location>
</feature>
<feature type="compositionally biased region" description="Polar residues" evidence="2">
    <location>
        <begin position="304"/>
        <end position="319"/>
    </location>
</feature>
<dbReference type="GO" id="GO:0008380">
    <property type="term" value="P:RNA splicing"/>
    <property type="evidence" value="ECO:0007669"/>
    <property type="project" value="EnsemblPlants"/>
</dbReference>
<feature type="compositionally biased region" description="Low complexity" evidence="2">
    <location>
        <begin position="289"/>
        <end position="303"/>
    </location>
</feature>
<feature type="region of interest" description="Disordered" evidence="2">
    <location>
        <begin position="1070"/>
        <end position="1105"/>
    </location>
</feature>
<feature type="domain" description="FF" evidence="4">
    <location>
        <begin position="771"/>
        <end position="826"/>
    </location>
</feature>
<feature type="region of interest" description="Disordered" evidence="2">
    <location>
        <begin position="898"/>
        <end position="928"/>
    </location>
</feature>
<dbReference type="CDD" id="cd00201">
    <property type="entry name" value="WW"/>
    <property type="match status" value="2"/>
</dbReference>
<dbReference type="GO" id="GO:0003712">
    <property type="term" value="F:transcription coregulator activity"/>
    <property type="evidence" value="ECO:0007669"/>
    <property type="project" value="TreeGrafter"/>
</dbReference>
<evidence type="ECO:0008006" key="7">
    <source>
        <dbReference type="Google" id="ProtNLM"/>
    </source>
</evidence>
<sequence length="1105" mass="120537">MSSLWQSEKMQASDSTATLQSQNSESPVPAPTAASPTLAVASSSPVPPVGEPVNGATTPVSSTPTTNANAGSTVPTVLPGSSAPSETTPVALHNSPNEPTRDPVQAKFVSPAGYVVPAPSFSYNLFPRVNSSAGSPQQSAMKLIPPMPAAALQPPVPGQSFGNSPSFSYNVFPHANTITASGQQFRPVTATSQLQLQGVKLTAASLQPPVPGQPMRLNPTFPRTFPQNIPRPAGQLSASSNFSFGESVHQSMTDASDKSLNPNDGTSNVAVPEAGISSAEPISSKSVKTSSAIPASSSTDSTPLSVQSSSNIFAPTSASFMPRPGMSMSGSAADSSPSPLRPVVPFPAAPSNLASIAMAPTRNVQQQTHSHYPLMSAMAPIAQSPWLHPPLTGGLPHAPFFPHAGANPSPFPLPIRGVSVTSVPSPGVQPPGVSTAMHSDVLTSAESNPMSKVIVGPLPPGIDRDKEANDLHKDGETTKREEVDAWTAHKTESGTIYYYNSITGESTYNKPSSFKGELEKVANQSTPVTWEKIAGTNWTLVTTNDGKKYYYDTMNKVSSWQIPSEVSEMKKNQESDASKGNMVQDENTNIVAEKVSAPIYISTPAMHTGGRDSMVVRPSGGQVSSSALDLIKKKLQEAGSPVTSTPLSPSAISTTELNGSRAADAVAKGQQSMNSKDKAKDANGEANMSDSSSDSDDAESGPTKEECIIQFREMLKKRGVAPFSKWDKELPKIVFDPRFKAVPSHSARRSIFEHFVRTRAEEERKEKRAAQKAAIDGFKQLLEEVSEDIDHKTDYQTFKKKWGTDPRFEALDRKERMLLLNEKVLPLKKAADEKNLAARTAAFKSFKSMLRENKDITIGSRWSKVKDGLKSDPRYKSVKHEEREILFNEYLSELKAAEDEAERTAKTKRDEHDKLKEREREMRKRKEREEQEMERIRVKVRRKEAISSYQALLVETIKDPKASWTESKPKLEKDPQGRAANPDLSEADMEKLFRDHVKDLLERCAREYRFLLAEVITMEAAAKVSDDGKNVLNSWTEAKRLLKPDARYSKMPRKERESLWIRYSDDMIRKHKPAADPKDKSDRGGKDKSSADISRKSPRRSHGRR</sequence>
<dbReference type="EMBL" id="KV863635">
    <property type="protein sequence ID" value="ONK55246.1"/>
    <property type="molecule type" value="Genomic_DNA"/>
</dbReference>
<dbReference type="InterPro" id="IPR036517">
    <property type="entry name" value="FF_domain_sf"/>
</dbReference>
<dbReference type="PANTHER" id="PTHR15377">
    <property type="entry name" value="TRANSCRIPTION ELONGATION REGULATOR 1"/>
    <property type="match status" value="1"/>
</dbReference>
<dbReference type="Gene3D" id="1.10.10.440">
    <property type="entry name" value="FF domain"/>
    <property type="match status" value="5"/>
</dbReference>
<feature type="domain" description="FF" evidence="4">
    <location>
        <begin position="942"/>
        <end position="999"/>
    </location>
</feature>
<dbReference type="Pfam" id="PF00397">
    <property type="entry name" value="WW"/>
    <property type="match status" value="1"/>
</dbReference>
<evidence type="ECO:0000256" key="1">
    <source>
        <dbReference type="ARBA" id="ARBA00022737"/>
    </source>
</evidence>
<feature type="domain" description="WW" evidence="3">
    <location>
        <begin position="538"/>
        <end position="565"/>
    </location>
</feature>
<feature type="compositionally biased region" description="Low complexity" evidence="2">
    <location>
        <begin position="24"/>
        <end position="44"/>
    </location>
</feature>
<dbReference type="PROSITE" id="PS01159">
    <property type="entry name" value="WW_DOMAIN_1"/>
    <property type="match status" value="2"/>
</dbReference>
<feature type="compositionally biased region" description="Polar residues" evidence="2">
    <location>
        <begin position="245"/>
        <end position="269"/>
    </location>
</feature>
<dbReference type="PANTHER" id="PTHR15377:SF3">
    <property type="entry name" value="WW DOMAIN-CONTAINING PROTEIN"/>
    <property type="match status" value="1"/>
</dbReference>
<dbReference type="Gramene" id="ONK55246">
    <property type="protein sequence ID" value="ONK55246"/>
    <property type="gene ID" value="A4U43_UnF6000"/>
</dbReference>
<feature type="compositionally biased region" description="Basic and acidic residues" evidence="2">
    <location>
        <begin position="963"/>
        <end position="976"/>
    </location>
</feature>
<dbReference type="InterPro" id="IPR002713">
    <property type="entry name" value="FF_domain"/>
</dbReference>
<feature type="compositionally biased region" description="Polar residues" evidence="2">
    <location>
        <begin position="82"/>
        <end position="98"/>
    </location>
</feature>
<feature type="compositionally biased region" description="Basic and acidic residues" evidence="2">
    <location>
        <begin position="1070"/>
        <end position="1095"/>
    </location>
</feature>
<feature type="region of interest" description="Disordered" evidence="2">
    <location>
        <begin position="963"/>
        <end position="984"/>
    </location>
</feature>
<dbReference type="Gene3D" id="2.20.70.10">
    <property type="match status" value="2"/>
</dbReference>
<evidence type="ECO:0000313" key="6">
    <source>
        <dbReference type="Proteomes" id="UP000243459"/>
    </source>
</evidence>
<dbReference type="FunFam" id="1.10.10.440:FF:000028">
    <property type="entry name" value="Pre-mRNA-processing protein 40C"/>
    <property type="match status" value="1"/>
</dbReference>
<reference evidence="6" key="1">
    <citation type="journal article" date="2017" name="Nat. Commun.">
        <title>The asparagus genome sheds light on the origin and evolution of a young Y chromosome.</title>
        <authorList>
            <person name="Harkess A."/>
            <person name="Zhou J."/>
            <person name="Xu C."/>
            <person name="Bowers J.E."/>
            <person name="Van der Hulst R."/>
            <person name="Ayyampalayam S."/>
            <person name="Mercati F."/>
            <person name="Riccardi P."/>
            <person name="McKain M.R."/>
            <person name="Kakrana A."/>
            <person name="Tang H."/>
            <person name="Ray J."/>
            <person name="Groenendijk J."/>
            <person name="Arikit S."/>
            <person name="Mathioni S.M."/>
            <person name="Nakano M."/>
            <person name="Shan H."/>
            <person name="Telgmann-Rauber A."/>
            <person name="Kanno A."/>
            <person name="Yue Z."/>
            <person name="Chen H."/>
            <person name="Li W."/>
            <person name="Chen Y."/>
            <person name="Xu X."/>
            <person name="Zhang Y."/>
            <person name="Luo S."/>
            <person name="Chen H."/>
            <person name="Gao J."/>
            <person name="Mao Z."/>
            <person name="Pires J.C."/>
            <person name="Luo M."/>
            <person name="Kudrna D."/>
            <person name="Wing R.A."/>
            <person name="Meyers B.C."/>
            <person name="Yi K."/>
            <person name="Kong H."/>
            <person name="Lavrijsen P."/>
            <person name="Sunseri F."/>
            <person name="Falavigna A."/>
            <person name="Ye Y."/>
            <person name="Leebens-Mack J.H."/>
            <person name="Chen G."/>
        </authorList>
    </citation>
    <scope>NUCLEOTIDE SEQUENCE [LARGE SCALE GENOMIC DNA]</scope>
    <source>
        <strain evidence="6">cv. DH0086</strain>
    </source>
</reference>
<feature type="domain" description="FF" evidence="4">
    <location>
        <begin position="704"/>
        <end position="758"/>
    </location>
</feature>
<organism evidence="5 6">
    <name type="scientific">Asparagus officinalis</name>
    <name type="common">Garden asparagus</name>
    <dbReference type="NCBI Taxonomy" id="4686"/>
    <lineage>
        <taxon>Eukaryota</taxon>
        <taxon>Viridiplantae</taxon>
        <taxon>Streptophyta</taxon>
        <taxon>Embryophyta</taxon>
        <taxon>Tracheophyta</taxon>
        <taxon>Spermatophyta</taxon>
        <taxon>Magnoliopsida</taxon>
        <taxon>Liliopsida</taxon>
        <taxon>Asparagales</taxon>
        <taxon>Asparagaceae</taxon>
        <taxon>Asparagoideae</taxon>
        <taxon>Asparagus</taxon>
    </lineage>
</organism>
<dbReference type="PROSITE" id="PS51676">
    <property type="entry name" value="FF"/>
    <property type="match status" value="4"/>
</dbReference>
<evidence type="ECO:0000313" key="5">
    <source>
        <dbReference type="EMBL" id="ONK55246.1"/>
    </source>
</evidence>
<dbReference type="OMA" id="MMNGPIG"/>
<dbReference type="SMART" id="SM00456">
    <property type="entry name" value="WW"/>
    <property type="match status" value="2"/>
</dbReference>
<gene>
    <name evidence="5" type="ORF">A4U43_UnF6000</name>
</gene>
<feature type="region of interest" description="Disordered" evidence="2">
    <location>
        <begin position="245"/>
        <end position="343"/>
    </location>
</feature>
<dbReference type="AlphaFoldDB" id="A0A1R3L6L1"/>
<feature type="compositionally biased region" description="Polar residues" evidence="2">
    <location>
        <begin position="55"/>
        <end position="75"/>
    </location>
</feature>
<feature type="region of interest" description="Disordered" evidence="2">
    <location>
        <begin position="1"/>
        <end position="103"/>
    </location>
</feature>
<dbReference type="Proteomes" id="UP000243459">
    <property type="component" value="Unassembled WGS sequence"/>
</dbReference>
<dbReference type="PROSITE" id="PS50020">
    <property type="entry name" value="WW_DOMAIN_2"/>
    <property type="match status" value="2"/>
</dbReference>
<name>A0A1R3L6L1_ASPOF</name>
<dbReference type="OrthoDB" id="187617at2759"/>